<dbReference type="EMBL" id="JACSDZ010000013">
    <property type="protein sequence ID" value="KAF7388290.1"/>
    <property type="molecule type" value="Genomic_DNA"/>
</dbReference>
<dbReference type="AlphaFoldDB" id="A0A834MWX1"/>
<reference evidence="2" key="1">
    <citation type="journal article" date="2020" name="G3 (Bethesda)">
        <title>High-Quality Assemblies for Three Invasive Social Wasps from the &lt;i&gt;Vespula&lt;/i&gt; Genus.</title>
        <authorList>
            <person name="Harrop T.W.R."/>
            <person name="Guhlin J."/>
            <person name="McLaughlin G.M."/>
            <person name="Permina E."/>
            <person name="Stockwell P."/>
            <person name="Gilligan J."/>
            <person name="Le Lec M.F."/>
            <person name="Gruber M.A.M."/>
            <person name="Quinn O."/>
            <person name="Lovegrove M."/>
            <person name="Duncan E.J."/>
            <person name="Remnant E.J."/>
            <person name="Van Eeckhoven J."/>
            <person name="Graham B."/>
            <person name="Knapp R.A."/>
            <person name="Langford K.W."/>
            <person name="Kronenberg Z."/>
            <person name="Press M.O."/>
            <person name="Eacker S.M."/>
            <person name="Wilson-Rankin E.E."/>
            <person name="Purcell J."/>
            <person name="Lester P.J."/>
            <person name="Dearden P.K."/>
        </authorList>
    </citation>
    <scope>NUCLEOTIDE SEQUENCE</scope>
    <source>
        <strain evidence="2">Linc-1</strain>
    </source>
</reference>
<protein>
    <submittedName>
        <fullName evidence="2">Uncharacterized protein</fullName>
    </submittedName>
</protein>
<evidence type="ECO:0000256" key="1">
    <source>
        <dbReference type="SAM" id="MobiDB-lite"/>
    </source>
</evidence>
<organism evidence="2 3">
    <name type="scientific">Vespula germanica</name>
    <name type="common">German yellow jacket</name>
    <name type="synonym">Paravespula germanica</name>
    <dbReference type="NCBI Taxonomy" id="30212"/>
    <lineage>
        <taxon>Eukaryota</taxon>
        <taxon>Metazoa</taxon>
        <taxon>Ecdysozoa</taxon>
        <taxon>Arthropoda</taxon>
        <taxon>Hexapoda</taxon>
        <taxon>Insecta</taxon>
        <taxon>Pterygota</taxon>
        <taxon>Neoptera</taxon>
        <taxon>Endopterygota</taxon>
        <taxon>Hymenoptera</taxon>
        <taxon>Apocrita</taxon>
        <taxon>Aculeata</taxon>
        <taxon>Vespoidea</taxon>
        <taxon>Vespidae</taxon>
        <taxon>Vespinae</taxon>
        <taxon>Vespula</taxon>
    </lineage>
</organism>
<dbReference type="Proteomes" id="UP000617340">
    <property type="component" value="Unassembled WGS sequence"/>
</dbReference>
<comment type="caution">
    <text evidence="2">The sequence shown here is derived from an EMBL/GenBank/DDBJ whole genome shotgun (WGS) entry which is preliminary data.</text>
</comment>
<feature type="region of interest" description="Disordered" evidence="1">
    <location>
        <begin position="1"/>
        <end position="20"/>
    </location>
</feature>
<evidence type="ECO:0000313" key="2">
    <source>
        <dbReference type="EMBL" id="KAF7388290.1"/>
    </source>
</evidence>
<proteinExistence type="predicted"/>
<gene>
    <name evidence="2" type="ORF">HZH68_012232</name>
</gene>
<evidence type="ECO:0000313" key="3">
    <source>
        <dbReference type="Proteomes" id="UP000617340"/>
    </source>
</evidence>
<name>A0A834MWX1_VESGE</name>
<accession>A0A834MWX1</accession>
<sequence length="70" mass="7721">MGTGEGGQNDKVVTSRGWKEGEMVEEKEEVKKRMAGLLNGVRDKKQIRFTHSRFPLANSISSGLPLTLCS</sequence>
<keyword evidence="3" id="KW-1185">Reference proteome</keyword>